<keyword evidence="2" id="KW-1185">Reference proteome</keyword>
<reference evidence="1 2" key="1">
    <citation type="submission" date="2018-08" db="EMBL/GenBank/DDBJ databases">
        <title>Genomic Encyclopedia of Archaeal and Bacterial Type Strains, Phase II (KMG-II): from individual species to whole genera.</title>
        <authorList>
            <person name="Goeker M."/>
        </authorList>
    </citation>
    <scope>NUCLEOTIDE SEQUENCE [LARGE SCALE GENOMIC DNA]</scope>
    <source>
        <strain evidence="1 2">DSM 45791</strain>
    </source>
</reference>
<evidence type="ECO:0000313" key="2">
    <source>
        <dbReference type="Proteomes" id="UP000256269"/>
    </source>
</evidence>
<comment type="caution">
    <text evidence="1">The sequence shown here is derived from an EMBL/GenBank/DDBJ whole genome shotgun (WGS) entry which is preliminary data.</text>
</comment>
<name>A0A3E0G868_9PSEU</name>
<dbReference type="AlphaFoldDB" id="A0A3E0G868"/>
<accession>A0A3E0G868</accession>
<evidence type="ECO:0000313" key="1">
    <source>
        <dbReference type="EMBL" id="REH18044.1"/>
    </source>
</evidence>
<protein>
    <submittedName>
        <fullName evidence="1">Uncharacterized protein</fullName>
    </submittedName>
</protein>
<sequence length="109" mass="11770">MTLDLSYRAVRPARVPEQQVLLNLRAYGPKRVGWGTATPLIVRSQGWDPTTATPATVQGCVQSVYGDWWVYVEVPLRSGVGEVLATCGMLLPPSVVSAAPPSARRPPAR</sequence>
<proteinExistence type="predicted"/>
<dbReference type="Proteomes" id="UP000256269">
    <property type="component" value="Unassembled WGS sequence"/>
</dbReference>
<dbReference type="EMBL" id="QUNO01000038">
    <property type="protein sequence ID" value="REH18044.1"/>
    <property type="molecule type" value="Genomic_DNA"/>
</dbReference>
<dbReference type="RefSeq" id="WP_116182251.1">
    <property type="nucleotide sequence ID" value="NZ_CP144378.1"/>
</dbReference>
<gene>
    <name evidence="1" type="ORF">BCF44_13831</name>
</gene>
<organism evidence="1 2">
    <name type="scientific">Kutzneria buriramensis</name>
    <dbReference type="NCBI Taxonomy" id="1045776"/>
    <lineage>
        <taxon>Bacteria</taxon>
        <taxon>Bacillati</taxon>
        <taxon>Actinomycetota</taxon>
        <taxon>Actinomycetes</taxon>
        <taxon>Pseudonocardiales</taxon>
        <taxon>Pseudonocardiaceae</taxon>
        <taxon>Kutzneria</taxon>
    </lineage>
</organism>